<sequence>MATATESQQLSNAILTFALETGFPEDINALPSVSEADLNPTITALDKAKVDIEAEIHTINEETKDDISSWVKNAKILQEDIIRSKTIANDIIRESEAPDVTGEAIQDAEEKAEFLNREVQYSQQMHSVLRRIQHVNQLLVEVEQASRERRVLDSLRLLEKSWTALDDVGVSKTTRVMKLLDLRAFELKSDIHQVFNHVWQTLVQVDTDSGKVAIYNTRQDEKMSLDDAVIGLKAYKEVDERMEQLWHNLDAAVVSPRMGATRSSIPGIKVEGDVLELAGSADSSAESLLSDLQQILVFIAQKLPTDLLRPLADIMMGDIILKLTRQWLNPAVPSGLQDLDKFQALVSKIKDFCQTLEHSGFTGLDQIQDWASKAPTIWLEKCRETSLDSVRVNLTSGIGQSKRVEKVERQMVSIAEGKELARAGAGAVADTNDWGEGWGDAWDDDKAGDANAPAPQANNQKQTPSGDDDDAADAWGWDDGEDANKGEDKKEEEKQPGERQSDEAANGDDGADAWGWGDNDDADGDVDQTTEAEKPTEAPDEDDGADAWGWGDDGDAPEPEAPAVPAPAAAARKRRQSKAKEETRELVFKETYSISSMPEPVLELIFSILEDGAALTRDESKYSLLASTAPGLFSLPTFVLALFRAISPHYYSSDAGGNMFLYNDAMYLAEKLSDFSLTWKQREDLTPRARSMLRIDNDVRTLKSFANRSYSNEMSLQKTILQDLLGGSQSLAQQDDKESSIEAGTARIRSVAATWDPILQRSVWSQAVGSLADSLAARLISDVLDMASIGQDEAFSIAQLIASATELDDLFIPSKLAGTAPVPDEVPTTAQYAPNWLRLKYLGEVLQSNLNEVKFLWCDSELSLYFTVEEVIDLIHASFEDNARTRETIKEIKAKEPLAR</sequence>
<dbReference type="STRING" id="490622.A0A395NM89"/>
<protein>
    <recommendedName>
        <fullName evidence="2">ZW10 C-terminal helical domain-containing protein</fullName>
    </recommendedName>
</protein>
<dbReference type="OrthoDB" id="534815at2759"/>
<dbReference type="PANTHER" id="PTHR12205:SF0">
    <property type="entry name" value="CENTROMERE_KINETOCHORE PROTEIN ZW10 HOMOLOG"/>
    <property type="match status" value="1"/>
</dbReference>
<organism evidence="3 4">
    <name type="scientific">Trichoderma arundinaceum</name>
    <dbReference type="NCBI Taxonomy" id="490622"/>
    <lineage>
        <taxon>Eukaryota</taxon>
        <taxon>Fungi</taxon>
        <taxon>Dikarya</taxon>
        <taxon>Ascomycota</taxon>
        <taxon>Pezizomycotina</taxon>
        <taxon>Sordariomycetes</taxon>
        <taxon>Hypocreomycetidae</taxon>
        <taxon>Hypocreales</taxon>
        <taxon>Hypocreaceae</taxon>
        <taxon>Trichoderma</taxon>
    </lineage>
</organism>
<evidence type="ECO:0000313" key="4">
    <source>
        <dbReference type="Proteomes" id="UP000266272"/>
    </source>
</evidence>
<feature type="domain" description="ZW10 C-terminal helical" evidence="2">
    <location>
        <begin position="743"/>
        <end position="891"/>
    </location>
</feature>
<keyword evidence="4" id="KW-1185">Reference proteome</keyword>
<reference evidence="3 4" key="1">
    <citation type="journal article" date="2018" name="PLoS Pathog.">
        <title>Evolution of structural diversity of trichothecenes, a family of toxins produced by plant pathogenic and entomopathogenic fungi.</title>
        <authorList>
            <person name="Proctor R.H."/>
            <person name="McCormick S.P."/>
            <person name="Kim H.S."/>
            <person name="Cardoza R.E."/>
            <person name="Stanley A.M."/>
            <person name="Lindo L."/>
            <person name="Kelly A."/>
            <person name="Brown D.W."/>
            <person name="Lee T."/>
            <person name="Vaughan M.M."/>
            <person name="Alexander N.J."/>
            <person name="Busman M."/>
            <person name="Gutierrez S."/>
        </authorList>
    </citation>
    <scope>NUCLEOTIDE SEQUENCE [LARGE SCALE GENOMIC DNA]</scope>
    <source>
        <strain evidence="3 4">IBT 40837</strain>
    </source>
</reference>
<dbReference type="Pfam" id="PF22766">
    <property type="entry name" value="ZW10_C2"/>
    <property type="match status" value="1"/>
</dbReference>
<comment type="caution">
    <text evidence="3">The sequence shown here is derived from an EMBL/GenBank/DDBJ whole genome shotgun (WGS) entry which is preliminary data.</text>
</comment>
<evidence type="ECO:0000313" key="3">
    <source>
        <dbReference type="EMBL" id="RFU77176.1"/>
    </source>
</evidence>
<feature type="compositionally biased region" description="Basic and acidic residues" evidence="1">
    <location>
        <begin position="482"/>
        <end position="502"/>
    </location>
</feature>
<dbReference type="GO" id="GO:0005737">
    <property type="term" value="C:cytoplasm"/>
    <property type="evidence" value="ECO:0007669"/>
    <property type="project" value="GOC"/>
</dbReference>
<accession>A0A395NM89</accession>
<evidence type="ECO:0000259" key="2">
    <source>
        <dbReference type="Pfam" id="PF22766"/>
    </source>
</evidence>
<feature type="compositionally biased region" description="Low complexity" evidence="1">
    <location>
        <begin position="449"/>
        <end position="464"/>
    </location>
</feature>
<dbReference type="InterPro" id="IPR055148">
    <property type="entry name" value="ZW10_C_2"/>
</dbReference>
<feature type="region of interest" description="Disordered" evidence="1">
    <location>
        <begin position="421"/>
        <end position="582"/>
    </location>
</feature>
<feature type="compositionally biased region" description="Acidic residues" evidence="1">
    <location>
        <begin position="466"/>
        <end position="481"/>
    </location>
</feature>
<dbReference type="GO" id="GO:0006888">
    <property type="term" value="P:endoplasmic reticulum to Golgi vesicle-mediated transport"/>
    <property type="evidence" value="ECO:0007669"/>
    <property type="project" value="TreeGrafter"/>
</dbReference>
<dbReference type="Proteomes" id="UP000266272">
    <property type="component" value="Unassembled WGS sequence"/>
</dbReference>
<dbReference type="GO" id="GO:1990423">
    <property type="term" value="C:RZZ complex"/>
    <property type="evidence" value="ECO:0007669"/>
    <property type="project" value="TreeGrafter"/>
</dbReference>
<dbReference type="GO" id="GO:0007094">
    <property type="term" value="P:mitotic spindle assembly checkpoint signaling"/>
    <property type="evidence" value="ECO:0007669"/>
    <property type="project" value="TreeGrafter"/>
</dbReference>
<evidence type="ECO:0000256" key="1">
    <source>
        <dbReference type="SAM" id="MobiDB-lite"/>
    </source>
</evidence>
<name>A0A395NM89_TRIAR</name>
<dbReference type="PANTHER" id="PTHR12205">
    <property type="entry name" value="CENTROMERE/KINETOCHORE PROTEIN ZW10"/>
    <property type="match status" value="1"/>
</dbReference>
<gene>
    <name evidence="3" type="ORF">TARUN_5084</name>
</gene>
<dbReference type="InterPro" id="IPR046362">
    <property type="entry name" value="Zw10/DSL1_C_sf"/>
</dbReference>
<feature type="compositionally biased region" description="Acidic residues" evidence="1">
    <location>
        <begin position="518"/>
        <end position="530"/>
    </location>
</feature>
<dbReference type="EMBL" id="PXOA01000303">
    <property type="protein sequence ID" value="RFU77176.1"/>
    <property type="molecule type" value="Genomic_DNA"/>
</dbReference>
<proteinExistence type="predicted"/>
<dbReference type="Gene3D" id="1.10.357.150">
    <property type="match status" value="1"/>
</dbReference>
<dbReference type="AlphaFoldDB" id="A0A395NM89"/>